<organism evidence="1">
    <name type="scientific">uncultured Dysgonomonas sp</name>
    <dbReference type="NCBI Taxonomy" id="206096"/>
    <lineage>
        <taxon>Bacteria</taxon>
        <taxon>Pseudomonadati</taxon>
        <taxon>Bacteroidota</taxon>
        <taxon>Bacteroidia</taxon>
        <taxon>Bacteroidales</taxon>
        <taxon>Dysgonomonadaceae</taxon>
        <taxon>Dysgonomonas</taxon>
        <taxon>environmental samples</taxon>
    </lineage>
</organism>
<dbReference type="EMBL" id="FLUM01000003">
    <property type="protein sequence ID" value="SBW05064.1"/>
    <property type="molecule type" value="Genomic_DNA"/>
</dbReference>
<dbReference type="AlphaFoldDB" id="A0A212K020"/>
<proteinExistence type="predicted"/>
<sequence>MFDKGFLISLYRSYKRPRANVIKSALDSNILDVCNIYLVAVVMIF</sequence>
<protein>
    <submittedName>
        <fullName evidence="1">Uncharacterized protein</fullName>
    </submittedName>
</protein>
<accession>A0A212K020</accession>
<gene>
    <name evidence="1" type="ORF">KL86DYS1_31008</name>
</gene>
<reference evidence="1" key="1">
    <citation type="submission" date="2016-04" db="EMBL/GenBank/DDBJ databases">
        <authorList>
            <person name="Evans L.H."/>
            <person name="Alamgir A."/>
            <person name="Owens N."/>
            <person name="Weber N.D."/>
            <person name="Virtaneva K."/>
            <person name="Barbian K."/>
            <person name="Babar A."/>
            <person name="Rosenke K."/>
        </authorList>
    </citation>
    <scope>NUCLEOTIDE SEQUENCE</scope>
    <source>
        <strain evidence="1">86-1</strain>
    </source>
</reference>
<evidence type="ECO:0000313" key="1">
    <source>
        <dbReference type="EMBL" id="SBW05064.1"/>
    </source>
</evidence>
<name>A0A212K020_9BACT</name>